<feature type="domain" description="Thiaminase-2/PQQC" evidence="5">
    <location>
        <begin position="16"/>
        <end position="225"/>
    </location>
</feature>
<comment type="similarity">
    <text evidence="4">Belongs to the PqqC family.</text>
</comment>
<gene>
    <name evidence="4" type="primary">pqqC</name>
    <name evidence="6" type="ORF">BFF78_37910</name>
</gene>
<proteinExistence type="inferred from homology"/>
<dbReference type="AlphaFoldDB" id="A0A1D7YKL7"/>
<comment type="function">
    <text evidence="4">Ring cyclization and eight-electron oxidation of 3a-(2-amino-2-carboxyethyl)-4,5-dioxo-4,5,6,7,8,9-hexahydroquinoline-7,9-dicarboxylic-acid to PQQ.</text>
</comment>
<reference evidence="7" key="1">
    <citation type="submission" date="2016-09" db="EMBL/GenBank/DDBJ databases">
        <title>Streptomyces puniciscabiei strain:TW1S1 Genome sequencing and assembly.</title>
        <authorList>
            <person name="Kim M.-K."/>
            <person name="Kim S.B."/>
        </authorList>
    </citation>
    <scope>NUCLEOTIDE SEQUENCE [LARGE SCALE GENOMIC DNA]</scope>
    <source>
        <strain evidence="7">TW1S1</strain>
    </source>
</reference>
<dbReference type="EMBL" id="CP017248">
    <property type="protein sequence ID" value="AOR36062.1"/>
    <property type="molecule type" value="Genomic_DNA"/>
</dbReference>
<dbReference type="InterPro" id="IPR004305">
    <property type="entry name" value="Thiaminase-2/PQQC"/>
</dbReference>
<dbReference type="PANTHER" id="PTHR40279">
    <property type="entry name" value="PQQC-LIKE PROTEIN"/>
    <property type="match status" value="1"/>
</dbReference>
<evidence type="ECO:0000256" key="2">
    <source>
        <dbReference type="ARBA" id="ARBA00022905"/>
    </source>
</evidence>
<evidence type="ECO:0000256" key="1">
    <source>
        <dbReference type="ARBA" id="ARBA00004948"/>
    </source>
</evidence>
<sequence length="235" mass="27132">MEKTTPPRTRQEFEAALEALSAHYWDKHPFHSRLHTGALTQDEMRRWIANRWYYQKCLPQKDAAILANCPDVKVRRRWVERIHYQDGRDDTGSSGLEEWLTLATAAGMKRADVLDERLVLPGVRFATDAYVHFARVRPWTEAVAASLTELFSPELMRTRLTALRDHYPWIHSSGHRYFDRRIEAASSDATHARELVLENCTTREQQDAALAALEFKCGLLWSMLDALDRAGHEEG</sequence>
<dbReference type="GO" id="GO:0018189">
    <property type="term" value="P:pyrroloquinoline quinone biosynthetic process"/>
    <property type="evidence" value="ECO:0007669"/>
    <property type="project" value="UniProtKB-UniRule"/>
</dbReference>
<keyword evidence="2 4" id="KW-0884">PQQ biosynthesis</keyword>
<evidence type="ECO:0000256" key="3">
    <source>
        <dbReference type="ARBA" id="ARBA00023002"/>
    </source>
</evidence>
<dbReference type="GO" id="GO:0033732">
    <property type="term" value="F:pyrroloquinoline-quinone synthase activity"/>
    <property type="evidence" value="ECO:0007669"/>
    <property type="project" value="UniProtKB-EC"/>
</dbReference>
<dbReference type="PANTHER" id="PTHR40279:SF3">
    <property type="entry name" value="4-AMINOBENZOATE SYNTHASE"/>
    <property type="match status" value="1"/>
</dbReference>
<keyword evidence="7" id="KW-1185">Reference proteome</keyword>
<dbReference type="UniPathway" id="UPA00539"/>
<dbReference type="InterPro" id="IPR011845">
    <property type="entry name" value="PqqC"/>
</dbReference>
<comment type="pathway">
    <text evidence="4">Cofactor biosynthesis; pyrroloquinoline quinone biosynthesis.</text>
</comment>
<dbReference type="Pfam" id="PF03070">
    <property type="entry name" value="TENA_THI-4"/>
    <property type="match status" value="1"/>
</dbReference>
<dbReference type="RefSeq" id="WP_069782575.1">
    <property type="nucleotide sequence ID" value="NZ_CP017248.1"/>
</dbReference>
<organism evidence="6 7">
    <name type="scientific">Streptomyces fodineus</name>
    <dbReference type="NCBI Taxonomy" id="1904616"/>
    <lineage>
        <taxon>Bacteria</taxon>
        <taxon>Bacillati</taxon>
        <taxon>Actinomycetota</taxon>
        <taxon>Actinomycetes</taxon>
        <taxon>Kitasatosporales</taxon>
        <taxon>Streptomycetaceae</taxon>
        <taxon>Streptomyces</taxon>
    </lineage>
</organism>
<evidence type="ECO:0000313" key="7">
    <source>
        <dbReference type="Proteomes" id="UP000094960"/>
    </source>
</evidence>
<dbReference type="NCBIfam" id="TIGR02111">
    <property type="entry name" value="PQQ_syn_pqqC"/>
    <property type="match status" value="1"/>
</dbReference>
<evidence type="ECO:0000313" key="6">
    <source>
        <dbReference type="EMBL" id="AOR36062.1"/>
    </source>
</evidence>
<dbReference type="KEGG" id="spun:BFF78_37910"/>
<dbReference type="EC" id="1.3.3.11" evidence="4"/>
<evidence type="ECO:0000259" key="5">
    <source>
        <dbReference type="Pfam" id="PF03070"/>
    </source>
</evidence>
<evidence type="ECO:0000256" key="4">
    <source>
        <dbReference type="HAMAP-Rule" id="MF_00654"/>
    </source>
</evidence>
<dbReference type="Gene3D" id="1.20.910.10">
    <property type="entry name" value="Heme oxygenase-like"/>
    <property type="match status" value="1"/>
</dbReference>
<dbReference type="InterPro" id="IPR039068">
    <property type="entry name" value="PqqC-like"/>
</dbReference>
<comment type="catalytic activity">
    <reaction evidence="4">
        <text>6-(2-amino-2-carboxyethyl)-7,8-dioxo-1,2,3,4,7,8-hexahydroquinoline-2,4-dicarboxylate + 3 O2 = pyrroloquinoline quinone + 2 H2O2 + 2 H2O + H(+)</text>
        <dbReference type="Rhea" id="RHEA:10692"/>
        <dbReference type="ChEBI" id="CHEBI:15377"/>
        <dbReference type="ChEBI" id="CHEBI:15378"/>
        <dbReference type="ChEBI" id="CHEBI:15379"/>
        <dbReference type="ChEBI" id="CHEBI:16240"/>
        <dbReference type="ChEBI" id="CHEBI:58442"/>
        <dbReference type="ChEBI" id="CHEBI:58778"/>
        <dbReference type="EC" id="1.3.3.11"/>
    </reaction>
</comment>
<protein>
    <recommendedName>
        <fullName evidence="4">Pyrroloquinoline-quinone synthase</fullName>
        <ecNumber evidence="4">1.3.3.11</ecNumber>
    </recommendedName>
    <alternativeName>
        <fullName evidence="4">Coenzyme PQQ synthesis protein C</fullName>
    </alternativeName>
    <alternativeName>
        <fullName evidence="4">Pyrroloquinoline quinone biosynthesis protein C</fullName>
    </alternativeName>
</protein>
<dbReference type="SUPFAM" id="SSF48613">
    <property type="entry name" value="Heme oxygenase-like"/>
    <property type="match status" value="1"/>
</dbReference>
<comment type="pathway">
    <text evidence="1">Cofactor biosynthesis; thiamine diphosphate biosynthesis.</text>
</comment>
<name>A0A1D7YKL7_9ACTN</name>
<dbReference type="HAMAP" id="MF_00654">
    <property type="entry name" value="PQQ_syn_PqqC"/>
    <property type="match status" value="1"/>
</dbReference>
<keyword evidence="3 4" id="KW-0560">Oxidoreductase</keyword>
<accession>A0A1D7YKL7</accession>
<dbReference type="InterPro" id="IPR016084">
    <property type="entry name" value="Haem_Oase-like_multi-hlx"/>
</dbReference>
<dbReference type="Proteomes" id="UP000094960">
    <property type="component" value="Chromosome"/>
</dbReference>